<accession>A0AA35UZS5</accession>
<proteinExistence type="predicted"/>
<evidence type="ECO:0000256" key="1">
    <source>
        <dbReference type="SAM" id="MobiDB-lite"/>
    </source>
</evidence>
<feature type="compositionally biased region" description="Polar residues" evidence="1">
    <location>
        <begin position="23"/>
        <end position="33"/>
    </location>
</feature>
<sequence>MPDFDSISAETISDLYKAESRLRQTTTVGSQATPRKPLDSNPTASPEARGGSRSLSIRL</sequence>
<evidence type="ECO:0000313" key="3">
    <source>
        <dbReference type="Proteomes" id="UP001158598"/>
    </source>
</evidence>
<feature type="region of interest" description="Disordered" evidence="1">
    <location>
        <begin position="18"/>
        <end position="59"/>
    </location>
</feature>
<dbReference type="EMBL" id="OX458332">
    <property type="protein sequence ID" value="CAI8805294.1"/>
    <property type="molecule type" value="Genomic_DNA"/>
</dbReference>
<name>A0AA35UZS5_METCP</name>
<evidence type="ECO:0000313" key="2">
    <source>
        <dbReference type="EMBL" id="CAI8805294.1"/>
    </source>
</evidence>
<reference evidence="2" key="1">
    <citation type="submission" date="2023-03" db="EMBL/GenBank/DDBJ databases">
        <authorList>
            <person name="Pearce D."/>
        </authorList>
    </citation>
    <scope>NUCLEOTIDE SEQUENCE</scope>
    <source>
        <strain evidence="2">Mc</strain>
    </source>
</reference>
<gene>
    <name evidence="2" type="ORF">MCNOR_1647</name>
</gene>
<protein>
    <submittedName>
        <fullName evidence="2">Uncharacterized protein</fullName>
    </submittedName>
</protein>
<organism evidence="2 3">
    <name type="scientific">Methylococcus capsulatus</name>
    <dbReference type="NCBI Taxonomy" id="414"/>
    <lineage>
        <taxon>Bacteria</taxon>
        <taxon>Pseudomonadati</taxon>
        <taxon>Pseudomonadota</taxon>
        <taxon>Gammaproteobacteria</taxon>
        <taxon>Methylococcales</taxon>
        <taxon>Methylococcaceae</taxon>
        <taxon>Methylococcus</taxon>
    </lineage>
</organism>
<dbReference type="Proteomes" id="UP001158598">
    <property type="component" value="Chromosome"/>
</dbReference>
<dbReference type="AlphaFoldDB" id="A0AA35UZS5"/>